<gene>
    <name evidence="1" type="ORF">S01H1_44185</name>
</gene>
<organism evidence="1">
    <name type="scientific">marine sediment metagenome</name>
    <dbReference type="NCBI Taxonomy" id="412755"/>
    <lineage>
        <taxon>unclassified sequences</taxon>
        <taxon>metagenomes</taxon>
        <taxon>ecological metagenomes</taxon>
    </lineage>
</organism>
<feature type="non-terminal residue" evidence="1">
    <location>
        <position position="1"/>
    </location>
</feature>
<dbReference type="EMBL" id="BARS01028173">
    <property type="protein sequence ID" value="GAG05381.1"/>
    <property type="molecule type" value="Genomic_DNA"/>
</dbReference>
<dbReference type="SUPFAM" id="SSF50494">
    <property type="entry name" value="Trypsin-like serine proteases"/>
    <property type="match status" value="1"/>
</dbReference>
<dbReference type="Gene3D" id="2.40.10.10">
    <property type="entry name" value="Trypsin-like serine proteases"/>
    <property type="match status" value="1"/>
</dbReference>
<dbReference type="InterPro" id="IPR009003">
    <property type="entry name" value="Peptidase_S1_PA"/>
</dbReference>
<dbReference type="AlphaFoldDB" id="X0VY13"/>
<comment type="caution">
    <text evidence="1">The sequence shown here is derived from an EMBL/GenBank/DDBJ whole genome shotgun (WGS) entry which is preliminary data.</text>
</comment>
<accession>X0VY13</accession>
<dbReference type="InterPro" id="IPR043504">
    <property type="entry name" value="Peptidase_S1_PA_chymotrypsin"/>
</dbReference>
<protein>
    <recommendedName>
        <fullName evidence="2">Serine protease</fullName>
    </recommendedName>
</protein>
<feature type="non-terminal residue" evidence="1">
    <location>
        <position position="264"/>
    </location>
</feature>
<evidence type="ECO:0008006" key="2">
    <source>
        <dbReference type="Google" id="ProtNLM"/>
    </source>
</evidence>
<sequence length="264" mass="28216">IREVGEIRPVALRTDKWRPAPGGISIGHYLITAGTLGSTVYKNGQKMILSNNHVLANRNNAQIGDDIYQPGPYDGGSEADKIGELFDFISIVFNDSNNPNLVDCALCEPTDEADVLDSIIDLDCPTGKKEAEINELVTKSGRTTGTTEEPIVAFSGIIAINFGGSGIAYFDDQILTDCQSAGGDSGSLLLDKETKEAVGLLFAGSSSITVFNRATKVAELLGIKFFGELPRAVLEAKYNIPHIALALEVKYSILISSILEGKYG</sequence>
<name>X0VY13_9ZZZZ</name>
<evidence type="ECO:0000313" key="1">
    <source>
        <dbReference type="EMBL" id="GAG05381.1"/>
    </source>
</evidence>
<reference evidence="1" key="1">
    <citation type="journal article" date="2014" name="Front. Microbiol.">
        <title>High frequency of phylogenetically diverse reductive dehalogenase-homologous genes in deep subseafloor sedimentary metagenomes.</title>
        <authorList>
            <person name="Kawai M."/>
            <person name="Futagami T."/>
            <person name="Toyoda A."/>
            <person name="Takaki Y."/>
            <person name="Nishi S."/>
            <person name="Hori S."/>
            <person name="Arai W."/>
            <person name="Tsubouchi T."/>
            <person name="Morono Y."/>
            <person name="Uchiyama I."/>
            <person name="Ito T."/>
            <person name="Fujiyama A."/>
            <person name="Inagaki F."/>
            <person name="Takami H."/>
        </authorList>
    </citation>
    <scope>NUCLEOTIDE SEQUENCE</scope>
    <source>
        <strain evidence="1">Expedition CK06-06</strain>
    </source>
</reference>
<proteinExistence type="predicted"/>